<dbReference type="Proteomes" id="UP000035642">
    <property type="component" value="Unassembled WGS sequence"/>
</dbReference>
<reference evidence="2" key="2">
    <citation type="submission" date="2017-02" db="UniProtKB">
        <authorList>
            <consortium name="WormBaseParasite"/>
        </authorList>
    </citation>
    <scope>IDENTIFICATION</scope>
</reference>
<proteinExistence type="predicted"/>
<name>A0A0K0D8U2_ANGCA</name>
<sequence length="168" mass="18805">MRRFGTGPAVKWLSHLDLQAEGRRFGQGQVLLLHQTFNQVPYTVDSNREIAVVITSALHAEGLRFDPGQVLLLHQTFNQVPYTVHSNREIVGPVVQWLSRLDLQAEGLRFDPGQVLLLHQTFSQISGIHQLNEKVWYRSCGEVVITSAFTSRTLPGRSRPGPAIASII</sequence>
<evidence type="ECO:0000313" key="1">
    <source>
        <dbReference type="Proteomes" id="UP000035642"/>
    </source>
</evidence>
<protein>
    <submittedName>
        <fullName evidence="2">Phosphotriesterase-related protein</fullName>
    </submittedName>
</protein>
<dbReference type="AlphaFoldDB" id="A0A0K0D8U2"/>
<reference evidence="1" key="1">
    <citation type="submission" date="2012-09" db="EMBL/GenBank/DDBJ databases">
        <authorList>
            <person name="Martin A.A."/>
        </authorList>
    </citation>
    <scope>NUCLEOTIDE SEQUENCE</scope>
</reference>
<keyword evidence="1" id="KW-1185">Reference proteome</keyword>
<dbReference type="WBParaSite" id="ACAC_0000648701-mRNA-1">
    <property type="protein sequence ID" value="ACAC_0000648701-mRNA-1"/>
    <property type="gene ID" value="ACAC_0000648701"/>
</dbReference>
<accession>A0A0K0D8U2</accession>
<evidence type="ECO:0000313" key="2">
    <source>
        <dbReference type="WBParaSite" id="ACAC_0000648701-mRNA-1"/>
    </source>
</evidence>
<organism evidence="1 2">
    <name type="scientific">Angiostrongylus cantonensis</name>
    <name type="common">Rat lungworm</name>
    <dbReference type="NCBI Taxonomy" id="6313"/>
    <lineage>
        <taxon>Eukaryota</taxon>
        <taxon>Metazoa</taxon>
        <taxon>Ecdysozoa</taxon>
        <taxon>Nematoda</taxon>
        <taxon>Chromadorea</taxon>
        <taxon>Rhabditida</taxon>
        <taxon>Rhabditina</taxon>
        <taxon>Rhabditomorpha</taxon>
        <taxon>Strongyloidea</taxon>
        <taxon>Metastrongylidae</taxon>
        <taxon>Angiostrongylus</taxon>
    </lineage>
</organism>